<protein>
    <recommendedName>
        <fullName evidence="2">Apple domain-containing protein</fullName>
    </recommendedName>
</protein>
<dbReference type="InterPro" id="IPR003609">
    <property type="entry name" value="Pan_app"/>
</dbReference>
<organism evidence="3 4">
    <name type="scientific">Ostreobium quekettii</name>
    <dbReference type="NCBI Taxonomy" id="121088"/>
    <lineage>
        <taxon>Eukaryota</taxon>
        <taxon>Viridiplantae</taxon>
        <taxon>Chlorophyta</taxon>
        <taxon>core chlorophytes</taxon>
        <taxon>Ulvophyceae</taxon>
        <taxon>TCBD clade</taxon>
        <taxon>Bryopsidales</taxon>
        <taxon>Ostreobineae</taxon>
        <taxon>Ostreobiaceae</taxon>
        <taxon>Ostreobium</taxon>
    </lineage>
</organism>
<dbReference type="Proteomes" id="UP000708148">
    <property type="component" value="Unassembled WGS sequence"/>
</dbReference>
<dbReference type="OrthoDB" id="576668at2759"/>
<proteinExistence type="predicted"/>
<reference evidence="3" key="1">
    <citation type="submission" date="2020-12" db="EMBL/GenBank/DDBJ databases">
        <authorList>
            <person name="Iha C."/>
        </authorList>
    </citation>
    <scope>NUCLEOTIDE SEQUENCE</scope>
</reference>
<dbReference type="Pfam" id="PF14295">
    <property type="entry name" value="PAN_4"/>
    <property type="match status" value="2"/>
</dbReference>
<evidence type="ECO:0000313" key="3">
    <source>
        <dbReference type="EMBL" id="CAD7699338.1"/>
    </source>
</evidence>
<feature type="region of interest" description="Disordered" evidence="1">
    <location>
        <begin position="249"/>
        <end position="337"/>
    </location>
</feature>
<name>A0A8S1IX51_9CHLO</name>
<comment type="caution">
    <text evidence="3">The sequence shown here is derived from an EMBL/GenBank/DDBJ whole genome shotgun (WGS) entry which is preliminary data.</text>
</comment>
<dbReference type="PANTHER" id="PTHR35559:SF1">
    <property type="entry name" value="CHITIN-BINDING TYPE-4 DOMAIN-CONTAINING PROTEIN"/>
    <property type="match status" value="1"/>
</dbReference>
<gene>
    <name evidence="3" type="ORF">OSTQU699_LOCUS4697</name>
</gene>
<dbReference type="AlphaFoldDB" id="A0A8S1IX51"/>
<dbReference type="PANTHER" id="PTHR35559">
    <property type="entry name" value="CHITIN-BINDING TYPE-4 DOMAIN-CONTAINING PROTEIN"/>
    <property type="match status" value="1"/>
</dbReference>
<dbReference type="EMBL" id="CAJHUC010000995">
    <property type="protein sequence ID" value="CAD7699338.1"/>
    <property type="molecule type" value="Genomic_DNA"/>
</dbReference>
<feature type="domain" description="Apple" evidence="2">
    <location>
        <begin position="467"/>
        <end position="501"/>
    </location>
</feature>
<evidence type="ECO:0000256" key="1">
    <source>
        <dbReference type="SAM" id="MobiDB-lite"/>
    </source>
</evidence>
<sequence>MPELLDQYDEARCEGYPRGFKDLGRPFGADSDLGIDLRGVAPGGSVCGAAARRPGQRLEDFYNEAYPMARYKAGQRVCLVYPSRNHRAMELPRATNTTQGKSLYGTSPLNLPDGGMYILASPRDPKRDLTIEDLFDTDAGGLSTPKPARVLAPLGESAPGVDDMRGYSNCPAFGVNDLLAGIVPDDALGRDACGQCFIVPRDLAPGAYTFHWFFRFNNKEDGFGIEPGEPDEDFLTCFDVVVEKGGEEDAACPLAGDDGGYPGNVPGTGRHAGVPSPTGYTAGGPIDPSSILPCEAPAPSKASPLKPKSPPLKESPSTAKSGPKMPQGRDGDSDAEPIGGCAVQWGILFDGARLNGNGTDLILDTSLECCAACRAHAPSPPARHRCNMFAHCPIDADPADCPPGACRLMHSPHPPVVNFDAPEKPGWASGLSRCRGRRKCATPTCNGWVEVGSKRPGGNATFNDAGGLVVASPEACCAMCEGHGECRAWTMDRRTGACALKAWAPGQVADPNYYSGIPNSESIAGEMLSEAPCPVESDVDFPGPALATARPIIAADSAACCRACERHAKCYAWSRDKVTGECQLKGRILGRVANESMEGGTAL</sequence>
<evidence type="ECO:0000313" key="4">
    <source>
        <dbReference type="Proteomes" id="UP000708148"/>
    </source>
</evidence>
<keyword evidence="4" id="KW-1185">Reference proteome</keyword>
<evidence type="ECO:0000259" key="2">
    <source>
        <dbReference type="Pfam" id="PF14295"/>
    </source>
</evidence>
<feature type="domain" description="Apple" evidence="2">
    <location>
        <begin position="539"/>
        <end position="585"/>
    </location>
</feature>
<accession>A0A8S1IX51</accession>
<feature type="compositionally biased region" description="Low complexity" evidence="1">
    <location>
        <begin position="295"/>
        <end position="317"/>
    </location>
</feature>
<dbReference type="Gene3D" id="3.50.4.10">
    <property type="entry name" value="Hepatocyte Growth Factor"/>
    <property type="match status" value="2"/>
</dbReference>